<protein>
    <submittedName>
        <fullName evidence="2">Uncharacterized protein</fullName>
    </submittedName>
</protein>
<evidence type="ECO:0000313" key="3">
    <source>
        <dbReference type="Proteomes" id="UP000887116"/>
    </source>
</evidence>
<dbReference type="OrthoDB" id="6426006at2759"/>
<proteinExistence type="predicted"/>
<gene>
    <name evidence="2" type="ORF">TNCT_170601</name>
</gene>
<name>A0A8X6FCG7_TRICU</name>
<dbReference type="EMBL" id="BMAO01031464">
    <property type="protein sequence ID" value="GFQ75284.1"/>
    <property type="molecule type" value="Genomic_DNA"/>
</dbReference>
<feature type="region of interest" description="Disordered" evidence="1">
    <location>
        <begin position="23"/>
        <end position="59"/>
    </location>
</feature>
<sequence>MPHLPEAFDAKIRKRMKRLTHYTQRGNEKMMNESTAPDLRHLPFGPVRGPSTAACKSQSRLHPRIVGRPLQRKRKKKEKVAAVEEIKR</sequence>
<comment type="caution">
    <text evidence="2">The sequence shown here is derived from an EMBL/GenBank/DDBJ whole genome shotgun (WGS) entry which is preliminary data.</text>
</comment>
<organism evidence="2 3">
    <name type="scientific">Trichonephila clavata</name>
    <name type="common">Joro spider</name>
    <name type="synonym">Nephila clavata</name>
    <dbReference type="NCBI Taxonomy" id="2740835"/>
    <lineage>
        <taxon>Eukaryota</taxon>
        <taxon>Metazoa</taxon>
        <taxon>Ecdysozoa</taxon>
        <taxon>Arthropoda</taxon>
        <taxon>Chelicerata</taxon>
        <taxon>Arachnida</taxon>
        <taxon>Araneae</taxon>
        <taxon>Araneomorphae</taxon>
        <taxon>Entelegynae</taxon>
        <taxon>Araneoidea</taxon>
        <taxon>Nephilidae</taxon>
        <taxon>Trichonephila</taxon>
    </lineage>
</organism>
<reference evidence="2" key="1">
    <citation type="submission" date="2020-07" db="EMBL/GenBank/DDBJ databases">
        <title>Multicomponent nature underlies the extraordinary mechanical properties of spider dragline silk.</title>
        <authorList>
            <person name="Kono N."/>
            <person name="Nakamura H."/>
            <person name="Mori M."/>
            <person name="Yoshida Y."/>
            <person name="Ohtoshi R."/>
            <person name="Malay A.D."/>
            <person name="Moran D.A.P."/>
            <person name="Tomita M."/>
            <person name="Numata K."/>
            <person name="Arakawa K."/>
        </authorList>
    </citation>
    <scope>NUCLEOTIDE SEQUENCE</scope>
</reference>
<dbReference type="Proteomes" id="UP000887116">
    <property type="component" value="Unassembled WGS sequence"/>
</dbReference>
<keyword evidence="3" id="KW-1185">Reference proteome</keyword>
<evidence type="ECO:0000313" key="2">
    <source>
        <dbReference type="EMBL" id="GFQ75284.1"/>
    </source>
</evidence>
<accession>A0A8X6FCG7</accession>
<evidence type="ECO:0000256" key="1">
    <source>
        <dbReference type="SAM" id="MobiDB-lite"/>
    </source>
</evidence>
<dbReference type="AlphaFoldDB" id="A0A8X6FCG7"/>